<protein>
    <submittedName>
        <fullName evidence="5">PAN domain-containing protein</fullName>
    </submittedName>
</protein>
<evidence type="ECO:0000256" key="2">
    <source>
        <dbReference type="ARBA" id="ARBA00023157"/>
    </source>
</evidence>
<dbReference type="Gene3D" id="3.50.4.10">
    <property type="entry name" value="Hepatocyte Growth Factor"/>
    <property type="match status" value="2"/>
</dbReference>
<dbReference type="GO" id="GO:0005576">
    <property type="term" value="C:extracellular region"/>
    <property type="evidence" value="ECO:0007669"/>
    <property type="project" value="InterPro"/>
</dbReference>
<keyword evidence="1" id="KW-0677">Repeat</keyword>
<proteinExistence type="predicted"/>
<dbReference type="OrthoDB" id="1522627at2"/>
<dbReference type="EMBL" id="FOSL01000031">
    <property type="protein sequence ID" value="SFL09662.1"/>
    <property type="molecule type" value="Genomic_DNA"/>
</dbReference>
<keyword evidence="2" id="KW-1015">Disulfide bond</keyword>
<evidence type="ECO:0000313" key="5">
    <source>
        <dbReference type="EMBL" id="SFL09662.1"/>
    </source>
</evidence>
<keyword evidence="6" id="KW-1185">Reference proteome</keyword>
<name>A0A1I4EVC7_9HYPH</name>
<reference evidence="5 6" key="1">
    <citation type="submission" date="2016-10" db="EMBL/GenBank/DDBJ databases">
        <authorList>
            <person name="Varghese N."/>
            <person name="Submissions S."/>
        </authorList>
    </citation>
    <scope>NUCLEOTIDE SEQUENCE [LARGE SCALE GENOMIC DNA]</scope>
    <source>
        <strain evidence="5 6">DSM 21822</strain>
    </source>
</reference>
<evidence type="ECO:0000313" key="6">
    <source>
        <dbReference type="Proteomes" id="UP000323300"/>
    </source>
</evidence>
<feature type="compositionally biased region" description="Basic and acidic residues" evidence="3">
    <location>
        <begin position="12"/>
        <end position="25"/>
    </location>
</feature>
<gene>
    <name evidence="5" type="ORF">SAMN04488498_13113</name>
</gene>
<dbReference type="GO" id="GO:0006508">
    <property type="term" value="P:proteolysis"/>
    <property type="evidence" value="ECO:0007669"/>
    <property type="project" value="InterPro"/>
</dbReference>
<feature type="domain" description="Apple" evidence="4">
    <location>
        <begin position="175"/>
        <end position="216"/>
    </location>
</feature>
<dbReference type="Proteomes" id="UP000323300">
    <property type="component" value="Unassembled WGS sequence"/>
</dbReference>
<dbReference type="Pfam" id="PF14295">
    <property type="entry name" value="PAN_4"/>
    <property type="match status" value="2"/>
</dbReference>
<evidence type="ECO:0000259" key="4">
    <source>
        <dbReference type="Pfam" id="PF14295"/>
    </source>
</evidence>
<dbReference type="InterPro" id="IPR003609">
    <property type="entry name" value="Pan_app"/>
</dbReference>
<dbReference type="AlphaFoldDB" id="A0A1I4EVC7"/>
<evidence type="ECO:0000256" key="3">
    <source>
        <dbReference type="SAM" id="MobiDB-lite"/>
    </source>
</evidence>
<feature type="region of interest" description="Disordered" evidence="3">
    <location>
        <begin position="1"/>
        <end position="49"/>
    </location>
</feature>
<feature type="domain" description="Apple" evidence="4">
    <location>
        <begin position="265"/>
        <end position="289"/>
    </location>
</feature>
<evidence type="ECO:0000256" key="1">
    <source>
        <dbReference type="ARBA" id="ARBA00022737"/>
    </source>
</evidence>
<sequence length="312" mass="33894">MATGEPPLADSLSHRGKSEWPKADKSPGQPQDLKKPPQPDLSPTPNPVTVDFTKFVHRDVFFQGATWSVSSGHQFKTENSPTWDTAWCYTRRTVNGVDLDLQLVDRRSPSANPQAPVSSPATFASVGLTEAQARELASKCEWLDGLRFASGDFDQLQGRPKAAAFVVQDGWDALGHDLPNIPIRDVSFQQCQNQCERDSQCLALTYNKAHSACFMKGNATILIRDDHATTSAKEVVSGNLQQSPLVFAKNTVIVGNGYSSGQTIYADCVMACATDQRCAGFNFDANKVCTLLDRTVSSSDFRGVSSGLKATN</sequence>
<dbReference type="CDD" id="cd01100">
    <property type="entry name" value="APPLE_Factor_XI_like"/>
    <property type="match status" value="1"/>
</dbReference>
<dbReference type="InterPro" id="IPR000177">
    <property type="entry name" value="Apple"/>
</dbReference>
<organism evidence="5 6">
    <name type="scientific">Neomesorhizobium albiziae</name>
    <dbReference type="NCBI Taxonomy" id="335020"/>
    <lineage>
        <taxon>Bacteria</taxon>
        <taxon>Pseudomonadati</taxon>
        <taxon>Pseudomonadota</taxon>
        <taxon>Alphaproteobacteria</taxon>
        <taxon>Hyphomicrobiales</taxon>
        <taxon>Phyllobacteriaceae</taxon>
        <taxon>Neomesorhizobium</taxon>
    </lineage>
</organism>
<accession>A0A1I4EVC7</accession>
<dbReference type="RefSeq" id="WP_149763652.1">
    <property type="nucleotide sequence ID" value="NZ_BSPE01000057.1"/>
</dbReference>